<feature type="compositionally biased region" description="Low complexity" evidence="9">
    <location>
        <begin position="103"/>
        <end position="115"/>
    </location>
</feature>
<dbReference type="Proteomes" id="UP001152622">
    <property type="component" value="Chromosome 17"/>
</dbReference>
<evidence type="ECO:0000256" key="3">
    <source>
        <dbReference type="ARBA" id="ARBA00007710"/>
    </source>
</evidence>
<name>A0A9Q1EH37_SYNKA</name>
<protein>
    <submittedName>
        <fullName evidence="10">Uncharacterized protein</fullName>
    </submittedName>
</protein>
<evidence type="ECO:0000313" key="11">
    <source>
        <dbReference type="Proteomes" id="UP001152622"/>
    </source>
</evidence>
<feature type="region of interest" description="Disordered" evidence="9">
    <location>
        <begin position="83"/>
        <end position="131"/>
    </location>
</feature>
<proteinExistence type="inferred from homology"/>
<accession>A0A9Q1EH37</accession>
<dbReference type="GO" id="GO:0043065">
    <property type="term" value="P:positive regulation of apoptotic process"/>
    <property type="evidence" value="ECO:0007669"/>
    <property type="project" value="InterPro"/>
</dbReference>
<comment type="subcellular location">
    <subcellularLocation>
        <location evidence="1">Membrane</location>
        <topology evidence="1">Single-pass membrane protein</topology>
    </subcellularLocation>
    <subcellularLocation>
        <location evidence="2">Mitochondrion membrane</location>
    </subcellularLocation>
</comment>
<evidence type="ECO:0000256" key="7">
    <source>
        <dbReference type="ARBA" id="ARBA00023128"/>
    </source>
</evidence>
<dbReference type="GO" id="GO:0031966">
    <property type="term" value="C:mitochondrial membrane"/>
    <property type="evidence" value="ECO:0007669"/>
    <property type="project" value="UniProtKB-SubCell"/>
</dbReference>
<dbReference type="InterPro" id="IPR010548">
    <property type="entry name" value="BNIP3"/>
</dbReference>
<gene>
    <name evidence="10" type="ORF">SKAU_G00354820</name>
</gene>
<keyword evidence="7" id="KW-0496">Mitochondrion</keyword>
<evidence type="ECO:0000256" key="2">
    <source>
        <dbReference type="ARBA" id="ARBA00004325"/>
    </source>
</evidence>
<comment type="caution">
    <text evidence="10">The sequence shown here is derived from an EMBL/GenBank/DDBJ whole genome shotgun (WGS) entry which is preliminary data.</text>
</comment>
<organism evidence="10 11">
    <name type="scientific">Synaphobranchus kaupii</name>
    <name type="common">Kaup's arrowtooth eel</name>
    <dbReference type="NCBI Taxonomy" id="118154"/>
    <lineage>
        <taxon>Eukaryota</taxon>
        <taxon>Metazoa</taxon>
        <taxon>Chordata</taxon>
        <taxon>Craniata</taxon>
        <taxon>Vertebrata</taxon>
        <taxon>Euteleostomi</taxon>
        <taxon>Actinopterygii</taxon>
        <taxon>Neopterygii</taxon>
        <taxon>Teleostei</taxon>
        <taxon>Anguilliformes</taxon>
        <taxon>Synaphobranchidae</taxon>
        <taxon>Synaphobranchus</taxon>
    </lineage>
</organism>
<dbReference type="GO" id="GO:0042802">
    <property type="term" value="F:identical protein binding"/>
    <property type="evidence" value="ECO:0007669"/>
    <property type="project" value="UniProtKB-ARBA"/>
</dbReference>
<evidence type="ECO:0000313" key="10">
    <source>
        <dbReference type="EMBL" id="KAJ8338696.1"/>
    </source>
</evidence>
<evidence type="ECO:0000256" key="9">
    <source>
        <dbReference type="SAM" id="MobiDB-lite"/>
    </source>
</evidence>
<evidence type="ECO:0000256" key="1">
    <source>
        <dbReference type="ARBA" id="ARBA00004167"/>
    </source>
</evidence>
<keyword evidence="11" id="KW-1185">Reference proteome</keyword>
<evidence type="ECO:0000256" key="6">
    <source>
        <dbReference type="ARBA" id="ARBA00022989"/>
    </source>
</evidence>
<evidence type="ECO:0000256" key="4">
    <source>
        <dbReference type="ARBA" id="ARBA00022692"/>
    </source>
</evidence>
<dbReference type="GO" id="GO:0006915">
    <property type="term" value="P:apoptotic process"/>
    <property type="evidence" value="ECO:0007669"/>
    <property type="project" value="UniProtKB-KW"/>
</dbReference>
<evidence type="ECO:0000256" key="8">
    <source>
        <dbReference type="ARBA" id="ARBA00023136"/>
    </source>
</evidence>
<keyword evidence="6" id="KW-1133">Transmembrane helix</keyword>
<keyword evidence="5" id="KW-0053">Apoptosis</keyword>
<reference evidence="10" key="1">
    <citation type="journal article" date="2023" name="Science">
        <title>Genome structures resolve the early diversification of teleost fishes.</title>
        <authorList>
            <person name="Parey E."/>
            <person name="Louis A."/>
            <person name="Montfort J."/>
            <person name="Bouchez O."/>
            <person name="Roques C."/>
            <person name="Iampietro C."/>
            <person name="Lluch J."/>
            <person name="Castinel A."/>
            <person name="Donnadieu C."/>
            <person name="Desvignes T."/>
            <person name="Floi Bucao C."/>
            <person name="Jouanno E."/>
            <person name="Wen M."/>
            <person name="Mejri S."/>
            <person name="Dirks R."/>
            <person name="Jansen H."/>
            <person name="Henkel C."/>
            <person name="Chen W.J."/>
            <person name="Zahm M."/>
            <person name="Cabau C."/>
            <person name="Klopp C."/>
            <person name="Thompson A.W."/>
            <person name="Robinson-Rechavi M."/>
            <person name="Braasch I."/>
            <person name="Lecointre G."/>
            <person name="Bobe J."/>
            <person name="Postlethwait J.H."/>
            <person name="Berthelot C."/>
            <person name="Roest Crollius H."/>
            <person name="Guiguen Y."/>
        </authorList>
    </citation>
    <scope>NUCLEOTIDE SEQUENCE</scope>
    <source>
        <strain evidence="10">WJC10195</strain>
    </source>
</reference>
<feature type="compositionally biased region" description="Polar residues" evidence="9">
    <location>
        <begin position="91"/>
        <end position="102"/>
    </location>
</feature>
<dbReference type="EMBL" id="JAINUF010000017">
    <property type="protein sequence ID" value="KAJ8338696.1"/>
    <property type="molecule type" value="Genomic_DNA"/>
</dbReference>
<dbReference type="AlphaFoldDB" id="A0A9Q1EH37"/>
<comment type="similarity">
    <text evidence="3">Belongs to the NIP3 family.</text>
</comment>
<keyword evidence="8" id="KW-0472">Membrane</keyword>
<sequence length="162" mass="17738">MTHCFGTQAGDQFLCPSVPPMALTRGSRCEDRRFWAPAVRRPGLASSQIFSNRYPACSLEAFASGSRGEFGRGEIERILLEAQLESERSSRTNSPPQQVTPRSTGSPPASESSSTDITIQSEEGERRIIRRVGARAGPVDLKIYPPRILYSSTGSRQAFSES</sequence>
<evidence type="ECO:0000256" key="5">
    <source>
        <dbReference type="ARBA" id="ARBA00022703"/>
    </source>
</evidence>
<dbReference type="Pfam" id="PF06553">
    <property type="entry name" value="BNIP3"/>
    <property type="match status" value="1"/>
</dbReference>
<keyword evidence="4" id="KW-0812">Transmembrane</keyword>